<evidence type="ECO:0000256" key="1">
    <source>
        <dbReference type="ARBA" id="ARBA00010062"/>
    </source>
</evidence>
<dbReference type="PANTHER" id="PTHR30483">
    <property type="entry name" value="LEUCINE-SPECIFIC-BINDING PROTEIN"/>
    <property type="match status" value="1"/>
</dbReference>
<dbReference type="KEGG" id="tpav:HRQ91_02190"/>
<evidence type="ECO:0000256" key="4">
    <source>
        <dbReference type="ARBA" id="ARBA00022970"/>
    </source>
</evidence>
<dbReference type="RefSeq" id="WP_210120053.1">
    <property type="nucleotide sequence ID" value="NZ_CP054142.1"/>
</dbReference>
<accession>A0A975F2T5</accession>
<dbReference type="PANTHER" id="PTHR30483:SF6">
    <property type="entry name" value="PERIPLASMIC BINDING PROTEIN OF ABC TRANSPORTER FOR NATURAL AMINO ACIDS"/>
    <property type="match status" value="1"/>
</dbReference>
<protein>
    <submittedName>
        <fullName evidence="7">ABC transporter substrate-binding protein</fullName>
    </submittedName>
</protein>
<keyword evidence="8" id="KW-1185">Reference proteome</keyword>
<name>A0A975F2T5_9SPIR</name>
<dbReference type="InterPro" id="IPR000709">
    <property type="entry name" value="Leu_Ile_Val-bd"/>
</dbReference>
<dbReference type="PRINTS" id="PR00337">
    <property type="entry name" value="LEUILEVALBP"/>
</dbReference>
<evidence type="ECO:0000259" key="6">
    <source>
        <dbReference type="Pfam" id="PF13458"/>
    </source>
</evidence>
<keyword evidence="4" id="KW-0029">Amino-acid transport</keyword>
<organism evidence="7 8">
    <name type="scientific">Treponema parvum</name>
    <dbReference type="NCBI Taxonomy" id="138851"/>
    <lineage>
        <taxon>Bacteria</taxon>
        <taxon>Pseudomonadati</taxon>
        <taxon>Spirochaetota</taxon>
        <taxon>Spirochaetia</taxon>
        <taxon>Spirochaetales</taxon>
        <taxon>Treponemataceae</taxon>
        <taxon>Treponema</taxon>
    </lineage>
</organism>
<dbReference type="Pfam" id="PF13458">
    <property type="entry name" value="Peripla_BP_6"/>
    <property type="match status" value="1"/>
</dbReference>
<dbReference type="Gene3D" id="3.40.50.2300">
    <property type="match status" value="2"/>
</dbReference>
<dbReference type="GO" id="GO:0006865">
    <property type="term" value="P:amino acid transport"/>
    <property type="evidence" value="ECO:0007669"/>
    <property type="project" value="UniProtKB-KW"/>
</dbReference>
<dbReference type="InterPro" id="IPR028082">
    <property type="entry name" value="Peripla_BP_I"/>
</dbReference>
<evidence type="ECO:0000313" key="7">
    <source>
        <dbReference type="EMBL" id="QTQ13357.1"/>
    </source>
</evidence>
<dbReference type="SUPFAM" id="SSF53822">
    <property type="entry name" value="Periplasmic binding protein-like I"/>
    <property type="match status" value="1"/>
</dbReference>
<keyword evidence="3 5" id="KW-0732">Signal</keyword>
<dbReference type="EMBL" id="CP054142">
    <property type="protein sequence ID" value="QTQ13357.1"/>
    <property type="molecule type" value="Genomic_DNA"/>
</dbReference>
<keyword evidence="2" id="KW-0813">Transport</keyword>
<proteinExistence type="inferred from homology"/>
<dbReference type="InterPro" id="IPR051010">
    <property type="entry name" value="BCAA_transport"/>
</dbReference>
<feature type="chain" id="PRO_5037032561" evidence="5">
    <location>
        <begin position="21"/>
        <end position="372"/>
    </location>
</feature>
<gene>
    <name evidence="7" type="ORF">HRQ91_02190</name>
</gene>
<evidence type="ECO:0000256" key="2">
    <source>
        <dbReference type="ARBA" id="ARBA00022448"/>
    </source>
</evidence>
<dbReference type="InterPro" id="IPR028081">
    <property type="entry name" value="Leu-bd"/>
</dbReference>
<comment type="similarity">
    <text evidence="1">Belongs to the leucine-binding protein family.</text>
</comment>
<evidence type="ECO:0000256" key="3">
    <source>
        <dbReference type="ARBA" id="ARBA00022729"/>
    </source>
</evidence>
<feature type="domain" description="Leucine-binding protein" evidence="6">
    <location>
        <begin position="30"/>
        <end position="352"/>
    </location>
</feature>
<evidence type="ECO:0000256" key="5">
    <source>
        <dbReference type="SAM" id="SignalP"/>
    </source>
</evidence>
<reference evidence="7 8" key="1">
    <citation type="journal article" date="2021" name="Microbiol. Resour. Announc.">
        <title>Complete Genome Sequences of Three Human Oral Treponema parvum Isolates.</title>
        <authorList>
            <person name="Zeng H."/>
            <person name="Watt R.M."/>
        </authorList>
    </citation>
    <scope>NUCLEOTIDE SEQUENCE [LARGE SCALE GENOMIC DNA]</scope>
    <source>
        <strain evidence="7 8">ATCC 700770</strain>
    </source>
</reference>
<sequence length="372" mass="40360">MKRNLFILTMVAVLSVPLFAKGGSEADENTVKIAVSAPMTGDMGEYGVSFKRSIDLACENWNAKGGVIGKKIVVEYGDSKGVPQEAATLAQKFTSNKSIFAQIGDFTSACCMSSQSIYDSAKMIQLSPTASNIFFASASPWSFEVLGTQVEQGRFMADWAYDDGIRKVAILYINSDWGVSVRDGFKVAFEARGGKIAAEEYYFDSERDFTAVLTKLQAVKPEAVYLASYYNDGAAICVQKARLGWDIPTYCAGTVYSPKFVELGGKAVENIRTNVGFFPADPPPAAKDFISKYSSKYGTTPDYYGACAFDAFNVLMEAIVRAGVLNSETVRKELLKTSGHEGVSGTITFDANGDAKKSYIKLTIRNGKFCAI</sequence>
<dbReference type="Proteomes" id="UP000671908">
    <property type="component" value="Chromosome"/>
</dbReference>
<evidence type="ECO:0000313" key="8">
    <source>
        <dbReference type="Proteomes" id="UP000671908"/>
    </source>
</evidence>
<dbReference type="CDD" id="cd06349">
    <property type="entry name" value="PBP1_ABC_HAAT-like"/>
    <property type="match status" value="1"/>
</dbReference>
<dbReference type="AlphaFoldDB" id="A0A975F2T5"/>
<feature type="signal peptide" evidence="5">
    <location>
        <begin position="1"/>
        <end position="20"/>
    </location>
</feature>